<proteinExistence type="predicted"/>
<accession>A0A0W8I674</accession>
<dbReference type="InterPro" id="IPR011033">
    <property type="entry name" value="PRC_barrel-like_sf"/>
</dbReference>
<dbReference type="Gene3D" id="3.90.50.10">
    <property type="entry name" value="Photosynthetic Reaction Center, subunit H, domain 2"/>
    <property type="match status" value="1"/>
</dbReference>
<dbReference type="EMBL" id="LQBL01000028">
    <property type="protein sequence ID" value="KUG53633.1"/>
    <property type="molecule type" value="Genomic_DNA"/>
</dbReference>
<comment type="caution">
    <text evidence="2">The sequence shown here is derived from an EMBL/GenBank/DDBJ whole genome shotgun (WGS) entry which is preliminary data.</text>
</comment>
<dbReference type="SUPFAM" id="SSF50346">
    <property type="entry name" value="PRC-barrel domain"/>
    <property type="match status" value="1"/>
</dbReference>
<evidence type="ECO:0000259" key="1">
    <source>
        <dbReference type="Pfam" id="PF05239"/>
    </source>
</evidence>
<dbReference type="STRING" id="767452.AVL62_02305"/>
<feature type="domain" description="PRC-barrel" evidence="1">
    <location>
        <begin position="9"/>
        <end position="74"/>
    </location>
</feature>
<dbReference type="InterPro" id="IPR014747">
    <property type="entry name" value="Bac_photo_RC_H_C"/>
</dbReference>
<organism evidence="2 3">
    <name type="scientific">Serinicoccus chungangensis</name>
    <dbReference type="NCBI Taxonomy" id="767452"/>
    <lineage>
        <taxon>Bacteria</taxon>
        <taxon>Bacillati</taxon>
        <taxon>Actinomycetota</taxon>
        <taxon>Actinomycetes</taxon>
        <taxon>Micrococcales</taxon>
        <taxon>Ornithinimicrobiaceae</taxon>
        <taxon>Serinicoccus</taxon>
    </lineage>
</organism>
<dbReference type="Pfam" id="PF05239">
    <property type="entry name" value="PRC"/>
    <property type="match status" value="1"/>
</dbReference>
<dbReference type="GO" id="GO:0019684">
    <property type="term" value="P:photosynthesis, light reaction"/>
    <property type="evidence" value="ECO:0007669"/>
    <property type="project" value="InterPro"/>
</dbReference>
<evidence type="ECO:0000313" key="2">
    <source>
        <dbReference type="EMBL" id="KUG53633.1"/>
    </source>
</evidence>
<name>A0A0W8I674_9MICO</name>
<evidence type="ECO:0000313" key="3">
    <source>
        <dbReference type="Proteomes" id="UP000054837"/>
    </source>
</evidence>
<dbReference type="Proteomes" id="UP000054837">
    <property type="component" value="Unassembled WGS sequence"/>
</dbReference>
<gene>
    <name evidence="2" type="ORF">AVL62_02305</name>
</gene>
<reference evidence="2 3" key="1">
    <citation type="submission" date="2015-12" db="EMBL/GenBank/DDBJ databases">
        <title>Serinicoccus chungangenesis strain CD08_5 genome sequencing and assembly.</title>
        <authorList>
            <person name="Chander A.M."/>
            <person name="Kaur G."/>
            <person name="Nair G.R."/>
            <person name="Dhawan D.K."/>
            <person name="Kochhar R.K."/>
            <person name="Mayilraj S."/>
            <person name="Bhadada S.K."/>
        </authorList>
    </citation>
    <scope>NUCLEOTIDE SEQUENCE [LARGE SCALE GENOMIC DNA]</scope>
    <source>
        <strain evidence="2 3">CD08_5</strain>
    </source>
</reference>
<dbReference type="GO" id="GO:0030077">
    <property type="term" value="C:plasma membrane light-harvesting complex"/>
    <property type="evidence" value="ECO:0007669"/>
    <property type="project" value="InterPro"/>
</dbReference>
<sequence length="110" mass="12238">MVTYEQLGEMYDAEVVDHYGHKVGGLDQVYLDNGTGEPAWVSVRTGWFGGRKIFCPVSNAVIRDGHIEVPYPVDMIKDAPDIPCDGHLTEDEEEQLYDYYSLDEGPAPSG</sequence>
<dbReference type="OrthoDB" id="3712018at2"/>
<keyword evidence="3" id="KW-1185">Reference proteome</keyword>
<protein>
    <submittedName>
        <fullName evidence="2">PRC-barrel protein</fullName>
    </submittedName>
</protein>
<dbReference type="AlphaFoldDB" id="A0A0W8I674"/>
<dbReference type="InterPro" id="IPR027275">
    <property type="entry name" value="PRC-brl_dom"/>
</dbReference>
<dbReference type="RefSeq" id="WP_058891642.1">
    <property type="nucleotide sequence ID" value="NZ_LQBL01000028.1"/>
</dbReference>